<sequence>MTPQERIALLDKQLELLAKKSETAEGDQLDKHISLMVSICNEIRYSEEKTR</sequence>
<accession>A0A8S5RR04</accession>
<reference evidence="1" key="1">
    <citation type="journal article" date="2021" name="Proc. Natl. Acad. Sci. U.S.A.">
        <title>A Catalog of Tens of Thousands of Viruses from Human Metagenomes Reveals Hidden Associations with Chronic Diseases.</title>
        <authorList>
            <person name="Tisza M.J."/>
            <person name="Buck C.B."/>
        </authorList>
    </citation>
    <scope>NUCLEOTIDE SEQUENCE</scope>
    <source>
        <strain evidence="1">CtuoI59</strain>
    </source>
</reference>
<name>A0A8S5RR04_9CAUD</name>
<evidence type="ECO:0000313" key="1">
    <source>
        <dbReference type="EMBL" id="DAE46942.1"/>
    </source>
</evidence>
<organism evidence="1">
    <name type="scientific">Ackermannviridae sp</name>
    <dbReference type="NCBI Taxonomy" id="2831612"/>
    <lineage>
        <taxon>Viruses</taxon>
        <taxon>Duplodnaviria</taxon>
        <taxon>Heunggongvirae</taxon>
        <taxon>Uroviricota</taxon>
        <taxon>Caudoviricetes</taxon>
        <taxon>Pantevenvirales</taxon>
        <taxon>Ackermannviridae</taxon>
    </lineage>
</organism>
<dbReference type="EMBL" id="BK033130">
    <property type="protein sequence ID" value="DAE46942.1"/>
    <property type="molecule type" value="Genomic_DNA"/>
</dbReference>
<proteinExistence type="predicted"/>
<protein>
    <submittedName>
        <fullName evidence="1">Uncharacterized protein</fullName>
    </submittedName>
</protein>